<dbReference type="RefSeq" id="WP_072932316.1">
    <property type="nucleotide sequence ID" value="NZ_BMFL01000001.1"/>
</dbReference>
<sequence>MNIAKGIYKKIFSEKIRINNRKSLNKLSKYFLKGNDFYCNCCGQNFRSFLKKSNGIETRNNAECPNCGSLERTRVLLEFLRNETDLFSKPNSLLHIAPEDALKDIFKKSKTIEYINGDINKNFADEIIDITAINYPDNKFDYIICSHVLGHIPDEKLAIDELYRVLKPNGKAFILTPIHPLNNTFEDKNLIDEHERLLNYGEKDLLRLHGQDFEERLKRERFNISKIDYRQYIPKDYAKKLSVGDGYRELIFVSQKEKLE</sequence>
<keyword evidence="3" id="KW-0808">Transferase</keyword>
<dbReference type="Proteomes" id="UP000184120">
    <property type="component" value="Unassembled WGS sequence"/>
</dbReference>
<reference evidence="3" key="3">
    <citation type="submission" date="2016-11" db="EMBL/GenBank/DDBJ databases">
        <authorList>
            <person name="Jaros S."/>
            <person name="Januszkiewicz K."/>
            <person name="Wedrychowicz H."/>
        </authorList>
    </citation>
    <scope>NUCLEOTIDE SEQUENCE [LARGE SCALE GENOMIC DNA]</scope>
    <source>
        <strain evidence="3">DSM 27989</strain>
    </source>
</reference>
<gene>
    <name evidence="2" type="ORF">GCM10010984_01250</name>
    <name evidence="3" type="ORF">SAMN05443634_107163</name>
</gene>
<proteinExistence type="predicted"/>
<reference evidence="2" key="1">
    <citation type="journal article" date="2014" name="Int. J. Syst. Evol. Microbiol.">
        <title>Complete genome of a new Firmicutes species belonging to the dominant human colonic microbiota ('Ruminococcus bicirculans') reveals two chromosomes and a selective capacity to utilize plant glucans.</title>
        <authorList>
            <consortium name="NISC Comparative Sequencing Program"/>
            <person name="Wegmann U."/>
            <person name="Louis P."/>
            <person name="Goesmann A."/>
            <person name="Henrissat B."/>
            <person name="Duncan S.H."/>
            <person name="Flint H.J."/>
        </authorList>
    </citation>
    <scope>NUCLEOTIDE SEQUENCE</scope>
    <source>
        <strain evidence="2">CGMCC 1.12707</strain>
    </source>
</reference>
<reference evidence="2" key="5">
    <citation type="submission" date="2024-05" db="EMBL/GenBank/DDBJ databases">
        <authorList>
            <person name="Sun Q."/>
            <person name="Zhou Y."/>
        </authorList>
    </citation>
    <scope>NUCLEOTIDE SEQUENCE</scope>
    <source>
        <strain evidence="2">CGMCC 1.12707</strain>
    </source>
</reference>
<protein>
    <submittedName>
        <fullName evidence="3">Methyltransferase domain-containing protein</fullName>
    </submittedName>
    <submittedName>
        <fullName evidence="2">Type 11 methyltransferase</fullName>
    </submittedName>
</protein>
<dbReference type="GO" id="GO:0008757">
    <property type="term" value="F:S-adenosylmethionine-dependent methyltransferase activity"/>
    <property type="evidence" value="ECO:0007669"/>
    <property type="project" value="InterPro"/>
</dbReference>
<dbReference type="EMBL" id="FRBH01000007">
    <property type="protein sequence ID" value="SHL25354.1"/>
    <property type="molecule type" value="Genomic_DNA"/>
</dbReference>
<dbReference type="InterPro" id="IPR013216">
    <property type="entry name" value="Methyltransf_11"/>
</dbReference>
<keyword evidence="5" id="KW-1185">Reference proteome</keyword>
<dbReference type="SUPFAM" id="SSF53335">
    <property type="entry name" value="S-adenosyl-L-methionine-dependent methyltransferases"/>
    <property type="match status" value="1"/>
</dbReference>
<dbReference type="Proteomes" id="UP000650994">
    <property type="component" value="Unassembled WGS sequence"/>
</dbReference>
<dbReference type="Gene3D" id="3.40.50.150">
    <property type="entry name" value="Vaccinia Virus protein VP39"/>
    <property type="match status" value="1"/>
</dbReference>
<evidence type="ECO:0000313" key="5">
    <source>
        <dbReference type="Proteomes" id="UP000650994"/>
    </source>
</evidence>
<dbReference type="EMBL" id="BMFL01000001">
    <property type="protein sequence ID" value="GGE87216.1"/>
    <property type="molecule type" value="Genomic_DNA"/>
</dbReference>
<dbReference type="OrthoDB" id="3896938at2"/>
<dbReference type="CDD" id="cd02440">
    <property type="entry name" value="AdoMet_MTases"/>
    <property type="match status" value="1"/>
</dbReference>
<reference evidence="4" key="2">
    <citation type="submission" date="2016-11" db="EMBL/GenBank/DDBJ databases">
        <authorList>
            <person name="Varghese N."/>
            <person name="Submissions S."/>
        </authorList>
    </citation>
    <scope>NUCLEOTIDE SEQUENCE [LARGE SCALE GENOMIC DNA]</scope>
    <source>
        <strain evidence="4">DSM 27989</strain>
    </source>
</reference>
<evidence type="ECO:0000313" key="4">
    <source>
        <dbReference type="Proteomes" id="UP000184120"/>
    </source>
</evidence>
<name>A0A1M6Z4A6_9FLAO</name>
<dbReference type="AlphaFoldDB" id="A0A1M6Z4A6"/>
<evidence type="ECO:0000259" key="1">
    <source>
        <dbReference type="Pfam" id="PF08241"/>
    </source>
</evidence>
<reference evidence="5" key="4">
    <citation type="journal article" date="2019" name="Int. J. Syst. Evol. Microbiol.">
        <title>The Global Catalogue of Microorganisms (GCM) 10K type strain sequencing project: providing services to taxonomists for standard genome sequencing and annotation.</title>
        <authorList>
            <consortium name="The Broad Institute Genomics Platform"/>
            <consortium name="The Broad Institute Genome Sequencing Center for Infectious Disease"/>
            <person name="Wu L."/>
            <person name="Ma J."/>
        </authorList>
    </citation>
    <scope>NUCLEOTIDE SEQUENCE [LARGE SCALE GENOMIC DNA]</scope>
    <source>
        <strain evidence="5">CGMCC 1.12707</strain>
    </source>
</reference>
<feature type="domain" description="Methyltransferase type 11" evidence="1">
    <location>
        <begin position="128"/>
        <end position="174"/>
    </location>
</feature>
<evidence type="ECO:0000313" key="3">
    <source>
        <dbReference type="EMBL" id="SHL25354.1"/>
    </source>
</evidence>
<dbReference type="InterPro" id="IPR029063">
    <property type="entry name" value="SAM-dependent_MTases_sf"/>
</dbReference>
<dbReference type="STRING" id="1434701.SAMN05443634_107163"/>
<organism evidence="3 4">
    <name type="scientific">Chishuiella changwenlii</name>
    <dbReference type="NCBI Taxonomy" id="1434701"/>
    <lineage>
        <taxon>Bacteria</taxon>
        <taxon>Pseudomonadati</taxon>
        <taxon>Bacteroidota</taxon>
        <taxon>Flavobacteriia</taxon>
        <taxon>Flavobacteriales</taxon>
        <taxon>Weeksellaceae</taxon>
        <taxon>Chishuiella</taxon>
    </lineage>
</organism>
<dbReference type="GO" id="GO:0032259">
    <property type="term" value="P:methylation"/>
    <property type="evidence" value="ECO:0007669"/>
    <property type="project" value="UniProtKB-KW"/>
</dbReference>
<keyword evidence="3" id="KW-0489">Methyltransferase</keyword>
<dbReference type="Pfam" id="PF08241">
    <property type="entry name" value="Methyltransf_11"/>
    <property type="match status" value="1"/>
</dbReference>
<evidence type="ECO:0000313" key="2">
    <source>
        <dbReference type="EMBL" id="GGE87216.1"/>
    </source>
</evidence>
<accession>A0A1M6Z4A6</accession>